<dbReference type="STRING" id="1122192.SAMN02745673_00786"/>
<feature type="compositionally biased region" description="Basic and acidic residues" evidence="1">
    <location>
        <begin position="1"/>
        <end position="12"/>
    </location>
</feature>
<evidence type="ECO:0000259" key="3">
    <source>
        <dbReference type="Pfam" id="PF02698"/>
    </source>
</evidence>
<keyword evidence="2" id="KW-0472">Membrane</keyword>
<dbReference type="Gene3D" id="3.40.50.620">
    <property type="entry name" value="HUPs"/>
    <property type="match status" value="1"/>
</dbReference>
<dbReference type="CDD" id="cd06259">
    <property type="entry name" value="YdcF-like"/>
    <property type="match status" value="1"/>
</dbReference>
<keyword evidence="5" id="KW-1185">Reference proteome</keyword>
<dbReference type="PANTHER" id="PTHR30336">
    <property type="entry name" value="INNER MEMBRANE PROTEIN, PROBABLE PERMEASE"/>
    <property type="match status" value="1"/>
</dbReference>
<organism evidence="4 5">
    <name type="scientific">Marinactinospora thermotolerans DSM 45154</name>
    <dbReference type="NCBI Taxonomy" id="1122192"/>
    <lineage>
        <taxon>Bacteria</taxon>
        <taxon>Bacillati</taxon>
        <taxon>Actinomycetota</taxon>
        <taxon>Actinomycetes</taxon>
        <taxon>Streptosporangiales</taxon>
        <taxon>Nocardiopsidaceae</taxon>
        <taxon>Marinactinospora</taxon>
    </lineage>
</organism>
<accession>A0A1T4LRB4</accession>
<feature type="compositionally biased region" description="Basic and acidic residues" evidence="1">
    <location>
        <begin position="22"/>
        <end position="42"/>
    </location>
</feature>
<dbReference type="Pfam" id="PF02698">
    <property type="entry name" value="DUF218"/>
    <property type="match status" value="1"/>
</dbReference>
<gene>
    <name evidence="4" type="ORF">SAMN02745673_00786</name>
</gene>
<dbReference type="InterPro" id="IPR003848">
    <property type="entry name" value="DUF218"/>
</dbReference>
<dbReference type="InterPro" id="IPR014729">
    <property type="entry name" value="Rossmann-like_a/b/a_fold"/>
</dbReference>
<dbReference type="RefSeq" id="WP_235000725.1">
    <property type="nucleotide sequence ID" value="NZ_FUWS01000002.1"/>
</dbReference>
<name>A0A1T4LRB4_9ACTN</name>
<reference evidence="4 5" key="1">
    <citation type="submission" date="2017-02" db="EMBL/GenBank/DDBJ databases">
        <authorList>
            <person name="Peterson S.W."/>
        </authorList>
    </citation>
    <scope>NUCLEOTIDE SEQUENCE [LARGE SCALE GENOMIC DNA]</scope>
    <source>
        <strain evidence="4 5">DSM 45154</strain>
    </source>
</reference>
<feature type="domain" description="DUF218" evidence="3">
    <location>
        <begin position="139"/>
        <end position="284"/>
    </location>
</feature>
<dbReference type="InterPro" id="IPR051599">
    <property type="entry name" value="Cell_Envelope_Assoc"/>
</dbReference>
<sequence>MRATGEEPRGDDGPGLPPGAEETLRFVRADVEATVGDPDRTRTMVRPATEPAGGEPTRTLTRTMPDGDPGRTRELRRPRPTAEDAPPPPSGGRTPRPRRRRPPVGRILALVLAIAVALPCGTWAWVWYTARQDDRPVSDAIIVLGASQYNGRPSPIFEARLAHASELYAEGVAPTVVTVGGNQPGDNFTEAGSGRDWLIRHGVPGERIVAVDRGSDTLQSIDAVSGVFQQNGWTTAVIVTDPWHSLRSRIMAEDFGIEAATSPARSGPAVQERRTQLWYITRETASLWYYWIFGDSSSLQVDAA</sequence>
<evidence type="ECO:0000313" key="5">
    <source>
        <dbReference type="Proteomes" id="UP000190637"/>
    </source>
</evidence>
<proteinExistence type="predicted"/>
<dbReference type="AlphaFoldDB" id="A0A1T4LRB4"/>
<dbReference type="GO" id="GO:0005886">
    <property type="term" value="C:plasma membrane"/>
    <property type="evidence" value="ECO:0007669"/>
    <property type="project" value="TreeGrafter"/>
</dbReference>
<feature type="transmembrane region" description="Helical" evidence="2">
    <location>
        <begin position="107"/>
        <end position="128"/>
    </location>
</feature>
<feature type="compositionally biased region" description="Basic and acidic residues" evidence="1">
    <location>
        <begin position="68"/>
        <end position="82"/>
    </location>
</feature>
<dbReference type="Proteomes" id="UP000190637">
    <property type="component" value="Unassembled WGS sequence"/>
</dbReference>
<evidence type="ECO:0000313" key="4">
    <source>
        <dbReference type="EMBL" id="SJZ56984.1"/>
    </source>
</evidence>
<keyword evidence="2" id="KW-1133">Transmembrane helix</keyword>
<dbReference type="PANTHER" id="PTHR30336:SF20">
    <property type="entry name" value="DUF218 DOMAIN-CONTAINING PROTEIN"/>
    <property type="match status" value="1"/>
</dbReference>
<evidence type="ECO:0000256" key="2">
    <source>
        <dbReference type="SAM" id="Phobius"/>
    </source>
</evidence>
<keyword evidence="2" id="KW-0812">Transmembrane</keyword>
<evidence type="ECO:0000256" key="1">
    <source>
        <dbReference type="SAM" id="MobiDB-lite"/>
    </source>
</evidence>
<dbReference type="EMBL" id="FUWS01000002">
    <property type="protein sequence ID" value="SJZ56984.1"/>
    <property type="molecule type" value="Genomic_DNA"/>
</dbReference>
<protein>
    <submittedName>
        <fullName evidence="4">Uncharacterized SAM-binding protein YcdF, DUF218 family</fullName>
    </submittedName>
</protein>
<feature type="region of interest" description="Disordered" evidence="1">
    <location>
        <begin position="1"/>
        <end position="101"/>
    </location>
</feature>